<dbReference type="RefSeq" id="XP_001698672.1">
    <property type="nucleotide sequence ID" value="XM_001698620.1"/>
</dbReference>
<keyword evidence="1 6" id="KW-0808">Transferase</keyword>
<dbReference type="InterPro" id="IPR002922">
    <property type="entry name" value="Thi4_fam"/>
</dbReference>
<dbReference type="GO" id="GO:0160205">
    <property type="term" value="F:cysteine-dependent adenosine diphosphate thiazole synthase activity"/>
    <property type="evidence" value="ECO:0007669"/>
    <property type="project" value="UniProtKB-EC"/>
</dbReference>
<feature type="binding site" evidence="6">
    <location>
        <position position="235"/>
    </location>
    <ligand>
        <name>substrate</name>
    </ligand>
</feature>
<evidence type="ECO:0000313" key="8">
    <source>
        <dbReference type="Proteomes" id="UP000006906"/>
    </source>
</evidence>
<comment type="subunit">
    <text evidence="6">Homooctamer.</text>
</comment>
<evidence type="ECO:0000256" key="2">
    <source>
        <dbReference type="ARBA" id="ARBA00022723"/>
    </source>
</evidence>
<comment type="cofactor">
    <cofactor evidence="6">
        <name>Fe cation</name>
        <dbReference type="ChEBI" id="CHEBI:24875"/>
    </cofactor>
    <text evidence="6">Binds 1 Fe cation per subunit.</text>
</comment>
<dbReference type="InterPro" id="IPR036188">
    <property type="entry name" value="FAD/NAD-bd_sf"/>
</dbReference>
<dbReference type="Proteomes" id="UP000006906">
    <property type="component" value="Chromosome 4"/>
</dbReference>
<dbReference type="GO" id="GO:0009570">
    <property type="term" value="C:chloroplast stroma"/>
    <property type="evidence" value="ECO:0007669"/>
    <property type="project" value="UniProtKB-UniRule"/>
</dbReference>
<name>A0A2K3DTU9_CHLRE</name>
<dbReference type="InterPro" id="IPR027495">
    <property type="entry name" value="Sti35"/>
</dbReference>
<dbReference type="NCBIfam" id="TIGR00292">
    <property type="entry name" value="sulfide-dependent adenosine diphosphate thiazole synthase"/>
    <property type="match status" value="1"/>
</dbReference>
<comment type="similarity">
    <text evidence="6">Belongs to the THI4 family.</text>
</comment>
<feature type="binding site" evidence="6">
    <location>
        <begin position="314"/>
        <end position="316"/>
    </location>
    <ligand>
        <name>substrate</name>
    </ligand>
</feature>
<evidence type="ECO:0000256" key="1">
    <source>
        <dbReference type="ARBA" id="ARBA00022679"/>
    </source>
</evidence>
<dbReference type="AlphaFoldDB" id="A0A2K3DTU9"/>
<evidence type="ECO:0000313" key="7">
    <source>
        <dbReference type="EMBL" id="PNW83958.1"/>
    </source>
</evidence>
<feature type="binding site" evidence="6">
    <location>
        <position position="196"/>
    </location>
    <ligand>
        <name>substrate</name>
    </ligand>
</feature>
<dbReference type="InParanoid" id="A0A2K3DTU9"/>
<proteinExistence type="inferred from homology"/>
<dbReference type="HAMAP" id="MF_03158">
    <property type="entry name" value="THI4"/>
    <property type="match status" value="1"/>
</dbReference>
<protein>
    <recommendedName>
        <fullName evidence="6">Thiamine thiazole synthase, chloroplastic</fullName>
    </recommendedName>
    <alternativeName>
        <fullName evidence="6">Thiazole biosynthetic enzyme</fullName>
        <ecNumber evidence="6">2.4.2.60</ecNumber>
    </alternativeName>
</protein>
<evidence type="ECO:0000256" key="5">
    <source>
        <dbReference type="ARBA" id="ARBA00023027"/>
    </source>
</evidence>
<keyword evidence="8" id="KW-1185">Reference proteome</keyword>
<dbReference type="GeneID" id="5724279"/>
<feature type="binding site" evidence="6">
    <location>
        <position position="131"/>
    </location>
    <ligand>
        <name>substrate</name>
    </ligand>
</feature>
<feature type="modified residue" description="2,3-didehydroalanine (Cys)" evidence="6">
    <location>
        <position position="233"/>
    </location>
</feature>
<dbReference type="GO" id="GO:0052837">
    <property type="term" value="P:thiazole biosynthetic process"/>
    <property type="evidence" value="ECO:0000318"/>
    <property type="project" value="GO_Central"/>
</dbReference>
<dbReference type="PANTHER" id="PTHR43422:SF3">
    <property type="entry name" value="THIAMINE THIAZOLE SYNTHASE"/>
    <property type="match status" value="1"/>
</dbReference>
<organism evidence="7 8">
    <name type="scientific">Chlamydomonas reinhardtii</name>
    <name type="common">Chlamydomonas smithii</name>
    <dbReference type="NCBI Taxonomy" id="3055"/>
    <lineage>
        <taxon>Eukaryota</taxon>
        <taxon>Viridiplantae</taxon>
        <taxon>Chlorophyta</taxon>
        <taxon>core chlorophytes</taxon>
        <taxon>Chlorophyceae</taxon>
        <taxon>CS clade</taxon>
        <taxon>Chlamydomonadales</taxon>
        <taxon>Chlamydomonadaceae</taxon>
        <taxon>Chlamydomonas</taxon>
    </lineage>
</organism>
<dbReference type="SUPFAM" id="SSF51905">
    <property type="entry name" value="FAD/NAD(P)-binding domain"/>
    <property type="match status" value="1"/>
</dbReference>
<reference evidence="7 8" key="1">
    <citation type="journal article" date="2007" name="Science">
        <title>The Chlamydomonas genome reveals the evolution of key animal and plant functions.</title>
        <authorList>
            <person name="Merchant S.S."/>
            <person name="Prochnik S.E."/>
            <person name="Vallon O."/>
            <person name="Harris E.H."/>
            <person name="Karpowicz S.J."/>
            <person name="Witman G.B."/>
            <person name="Terry A."/>
            <person name="Salamov A."/>
            <person name="Fritz-Laylin L.K."/>
            <person name="Marechal-Drouard L."/>
            <person name="Marshall W.F."/>
            <person name="Qu L.H."/>
            <person name="Nelson D.R."/>
            <person name="Sanderfoot A.A."/>
            <person name="Spalding M.H."/>
            <person name="Kapitonov V.V."/>
            <person name="Ren Q."/>
            <person name="Ferris P."/>
            <person name="Lindquist E."/>
            <person name="Shapiro H."/>
            <person name="Lucas S.M."/>
            <person name="Grimwood J."/>
            <person name="Schmutz J."/>
            <person name="Cardol P."/>
            <person name="Cerutti H."/>
            <person name="Chanfreau G."/>
            <person name="Chen C.L."/>
            <person name="Cognat V."/>
            <person name="Croft M.T."/>
            <person name="Dent R."/>
            <person name="Dutcher S."/>
            <person name="Fernandez E."/>
            <person name="Fukuzawa H."/>
            <person name="Gonzalez-Ballester D."/>
            <person name="Gonzalez-Halphen D."/>
            <person name="Hallmann A."/>
            <person name="Hanikenne M."/>
            <person name="Hippler M."/>
            <person name="Inwood W."/>
            <person name="Jabbari K."/>
            <person name="Kalanon M."/>
            <person name="Kuras R."/>
            <person name="Lefebvre P.A."/>
            <person name="Lemaire S.D."/>
            <person name="Lobanov A.V."/>
            <person name="Lohr M."/>
            <person name="Manuell A."/>
            <person name="Meier I."/>
            <person name="Mets L."/>
            <person name="Mittag M."/>
            <person name="Mittelmeier T."/>
            <person name="Moroney J.V."/>
            <person name="Moseley J."/>
            <person name="Napoli C."/>
            <person name="Nedelcu A.M."/>
            <person name="Niyogi K."/>
            <person name="Novoselov S.V."/>
            <person name="Paulsen I.T."/>
            <person name="Pazour G."/>
            <person name="Purton S."/>
            <person name="Ral J.P."/>
            <person name="Riano-Pachon D.M."/>
            <person name="Riekhof W."/>
            <person name="Rymarquis L."/>
            <person name="Schroda M."/>
            <person name="Stern D."/>
            <person name="Umen J."/>
            <person name="Willows R."/>
            <person name="Wilson N."/>
            <person name="Zimmer S.L."/>
            <person name="Allmer J."/>
            <person name="Balk J."/>
            <person name="Bisova K."/>
            <person name="Chen C.J."/>
            <person name="Elias M."/>
            <person name="Gendler K."/>
            <person name="Hauser C."/>
            <person name="Lamb M.R."/>
            <person name="Ledford H."/>
            <person name="Long J.C."/>
            <person name="Minagawa J."/>
            <person name="Page M.D."/>
            <person name="Pan J."/>
            <person name="Pootakham W."/>
            <person name="Roje S."/>
            <person name="Rose A."/>
            <person name="Stahlberg E."/>
            <person name="Terauchi A.M."/>
            <person name="Yang P."/>
            <person name="Ball S."/>
            <person name="Bowler C."/>
            <person name="Dieckmann C.L."/>
            <person name="Gladyshev V.N."/>
            <person name="Green P."/>
            <person name="Jorgensen R."/>
            <person name="Mayfield S."/>
            <person name="Mueller-Roeber B."/>
            <person name="Rajamani S."/>
            <person name="Sayre R.T."/>
            <person name="Brokstein P."/>
            <person name="Dubchak I."/>
            <person name="Goodstein D."/>
            <person name="Hornick L."/>
            <person name="Huang Y.W."/>
            <person name="Jhaveri J."/>
            <person name="Luo Y."/>
            <person name="Martinez D."/>
            <person name="Ngau W.C."/>
            <person name="Otillar B."/>
            <person name="Poliakov A."/>
            <person name="Porter A."/>
            <person name="Szajkowski L."/>
            <person name="Werner G."/>
            <person name="Zhou K."/>
            <person name="Grigoriev I.V."/>
            <person name="Rokhsar D.S."/>
            <person name="Grossman A.R."/>
        </authorList>
    </citation>
    <scope>NUCLEOTIDE SEQUENCE [LARGE SCALE GENOMIC DNA]</scope>
    <source>
        <strain evidence="8">CC-503</strain>
    </source>
</reference>
<comment type="subcellular location">
    <subcellularLocation>
        <location evidence="6">Plastid</location>
        <location evidence="6">Chloroplast</location>
    </subcellularLocation>
</comment>
<keyword evidence="2 6" id="KW-0479">Metal-binding</keyword>
<evidence type="ECO:0000256" key="6">
    <source>
        <dbReference type="HAMAP-Rule" id="MF_03158"/>
    </source>
</evidence>
<accession>A0A2K3DTU9</accession>
<evidence type="ECO:0000256" key="3">
    <source>
        <dbReference type="ARBA" id="ARBA00022977"/>
    </source>
</evidence>
<gene>
    <name evidence="6" type="primary">THI1</name>
    <name evidence="7" type="ORF">CHLRE_04g214150v5</name>
</gene>
<keyword evidence="5 6" id="KW-0520">NAD</keyword>
<dbReference type="KEGG" id="cre:CHLRE_04g214150v5"/>
<feature type="binding site" evidence="6">
    <location>
        <position position="250"/>
    </location>
    <ligand>
        <name>substrate</name>
    </ligand>
</feature>
<keyword evidence="4 6" id="KW-0408">Iron</keyword>
<comment type="PTM">
    <text evidence="6">During the catalytic reaction, a sulfide is transferred from Cys-233 to a reaction intermediate, generating a dehydroalanine residue.</text>
</comment>
<dbReference type="STRING" id="3055.A0A2K3DTU9"/>
<dbReference type="EMBL" id="CM008965">
    <property type="protein sequence ID" value="PNW83958.1"/>
    <property type="molecule type" value="Genomic_DNA"/>
</dbReference>
<dbReference type="OrthoDB" id="410463at2759"/>
<comment type="catalytic activity">
    <reaction evidence="6">
        <text>[ADP-thiazole synthase]-L-cysteine + glycine + NAD(+) = [ADP-thiazole synthase]-dehydroalanine + ADP-5-ethyl-4-methylthiazole-2-carboxylate + nicotinamide + 3 H2O + 2 H(+)</text>
        <dbReference type="Rhea" id="RHEA:55708"/>
        <dbReference type="Rhea" id="RHEA-COMP:14264"/>
        <dbReference type="Rhea" id="RHEA-COMP:14265"/>
        <dbReference type="ChEBI" id="CHEBI:15377"/>
        <dbReference type="ChEBI" id="CHEBI:15378"/>
        <dbReference type="ChEBI" id="CHEBI:17154"/>
        <dbReference type="ChEBI" id="CHEBI:29950"/>
        <dbReference type="ChEBI" id="CHEBI:57305"/>
        <dbReference type="ChEBI" id="CHEBI:57540"/>
        <dbReference type="ChEBI" id="CHEBI:90873"/>
        <dbReference type="ChEBI" id="CHEBI:139151"/>
        <dbReference type="EC" id="2.4.2.60"/>
    </reaction>
</comment>
<keyword evidence="6" id="KW-0934">Plastid</keyword>
<dbReference type="Gene3D" id="6.10.250.2840">
    <property type="match status" value="1"/>
</dbReference>
<dbReference type="Gramene" id="PNW83958">
    <property type="protein sequence ID" value="PNW83958"/>
    <property type="gene ID" value="CHLRE_04g214150v5"/>
</dbReference>
<dbReference type="GO" id="GO:0005829">
    <property type="term" value="C:cytosol"/>
    <property type="evidence" value="ECO:0007669"/>
    <property type="project" value="UniProtKB-UniRule"/>
</dbReference>
<dbReference type="GO" id="GO:0009228">
    <property type="term" value="P:thiamine biosynthetic process"/>
    <property type="evidence" value="ECO:0007669"/>
    <property type="project" value="UniProtKB-UniRule"/>
</dbReference>
<feature type="binding site" evidence="6">
    <location>
        <position position="304"/>
    </location>
    <ligand>
        <name>substrate</name>
    </ligand>
</feature>
<dbReference type="Gene3D" id="3.50.50.60">
    <property type="entry name" value="FAD/NAD(P)-binding domain"/>
    <property type="match status" value="1"/>
</dbReference>
<dbReference type="SMR" id="A0A2K3DTU9"/>
<dbReference type="Pfam" id="PF01946">
    <property type="entry name" value="Thi4"/>
    <property type="match status" value="1"/>
</dbReference>
<dbReference type="FunCoup" id="A0A2K3DTU9">
    <property type="interactions" value="564"/>
</dbReference>
<feature type="binding site" evidence="6">
    <location>
        <position position="102"/>
    </location>
    <ligand>
        <name>substrate</name>
    </ligand>
</feature>
<keyword evidence="3 6" id="KW-0784">Thiamine biosynthesis</keyword>
<dbReference type="GO" id="GO:0005506">
    <property type="term" value="F:iron ion binding"/>
    <property type="evidence" value="ECO:0000318"/>
    <property type="project" value="GO_Central"/>
</dbReference>
<dbReference type="EC" id="2.4.2.60" evidence="6"/>
<dbReference type="PANTHER" id="PTHR43422">
    <property type="entry name" value="THIAMINE THIAZOLE SYNTHASE"/>
    <property type="match status" value="1"/>
</dbReference>
<feature type="binding site" evidence="6">
    <location>
        <begin position="123"/>
        <end position="124"/>
    </location>
    <ligand>
        <name>substrate</name>
    </ligand>
</feature>
<sequence length="357" mass="36893">MAIKMNLASSKVGAKASAKSVRGARLVARVAQPMSPSSAATAAADASMLARAGLPPTTTPYDDYKFAPIREAEVNRAMTRRYFKDMDEFAESDVVIVGAGSAGLACAFELGRIAPHLKVALMEQSVAPGGGAWLGGQLFSAMVVRKPAHEMLDALQVPYEDEGHYVVVRHAALLTSTLMSHVLKNPNVKLFNATAVEDLIVKPDPALGPGGRRVAGVVTNWSLVAQAHGTQSCMDPNVIEAGVVVSACGHDGPFGATGVKRLARLGMVPGGEVPGMGALDMEAAEGSIVNNTREVVPGMVLTGMELAEVDGSPRMGPTFGAMIVSGMRAAHMAVAALERRRALSAAAAEGAAAEAQA</sequence>
<comment type="function">
    <text evidence="6">Involved in biosynthesis of the thiamine precursor thiazole. Catalyzes the conversion of NAD and glycine to adenosine diphosphate 5-(2-hydroxyethyl)-4-methylthiazole-2-carboxylic acid (ADT), an adenylated thiazole intermediate. The reaction includes an iron-dependent sulfide transfer from a conserved cysteine residue of the protein to a thiazole intermediate. The enzyme can only undergo a single turnover, which suggests it is a suicide enzyme. May have additional roles in adaptation to various stress conditions and in DNA damage tolerance.</text>
</comment>
<evidence type="ECO:0000256" key="4">
    <source>
        <dbReference type="ARBA" id="ARBA00023004"/>
    </source>
</evidence>
<keyword evidence="6" id="KW-0150">Chloroplast</keyword>